<keyword evidence="1" id="KW-0812">Transmembrane</keyword>
<protein>
    <submittedName>
        <fullName evidence="2">Uncharacterized protein</fullName>
    </submittedName>
</protein>
<evidence type="ECO:0000313" key="2">
    <source>
        <dbReference type="EMBL" id="EKM51637.1"/>
    </source>
</evidence>
<evidence type="ECO:0000313" key="3">
    <source>
        <dbReference type="Proteomes" id="UP000008370"/>
    </source>
</evidence>
<dbReference type="EMBL" id="JH930476">
    <property type="protein sequence ID" value="EKM51637.1"/>
    <property type="molecule type" value="Genomic_DNA"/>
</dbReference>
<proteinExistence type="predicted"/>
<organism evidence="2 3">
    <name type="scientific">Phanerochaete carnosa (strain HHB-10118-sp)</name>
    <name type="common">White-rot fungus</name>
    <name type="synonym">Peniophora carnosa</name>
    <dbReference type="NCBI Taxonomy" id="650164"/>
    <lineage>
        <taxon>Eukaryota</taxon>
        <taxon>Fungi</taxon>
        <taxon>Dikarya</taxon>
        <taxon>Basidiomycota</taxon>
        <taxon>Agaricomycotina</taxon>
        <taxon>Agaricomycetes</taxon>
        <taxon>Polyporales</taxon>
        <taxon>Phanerochaetaceae</taxon>
        <taxon>Phanerochaete</taxon>
    </lineage>
</organism>
<dbReference type="KEGG" id="pco:PHACADRAFT_261889"/>
<feature type="transmembrane region" description="Helical" evidence="1">
    <location>
        <begin position="6"/>
        <end position="28"/>
    </location>
</feature>
<accession>K5WMT8</accession>
<evidence type="ECO:0000256" key="1">
    <source>
        <dbReference type="SAM" id="Phobius"/>
    </source>
</evidence>
<dbReference type="Proteomes" id="UP000008370">
    <property type="component" value="Unassembled WGS sequence"/>
</dbReference>
<sequence length="56" mass="6234">MVTSAEYVVISALWLLAAYKYFAGLLFLQEFLVPEPRQGPGSLTTGHAHLVPQDTW</sequence>
<dbReference type="AlphaFoldDB" id="K5WMT8"/>
<dbReference type="GeneID" id="18918121"/>
<dbReference type="RefSeq" id="XP_007399446.1">
    <property type="nucleotide sequence ID" value="XM_007399384.1"/>
</dbReference>
<dbReference type="HOGENOM" id="CLU_3014935_0_0_1"/>
<reference evidence="2 3" key="1">
    <citation type="journal article" date="2012" name="BMC Genomics">
        <title>Comparative genomics of the white-rot fungi, Phanerochaete carnosa and P. chrysosporium, to elucidate the genetic basis of the distinct wood types they colonize.</title>
        <authorList>
            <person name="Suzuki H."/>
            <person name="MacDonald J."/>
            <person name="Syed K."/>
            <person name="Salamov A."/>
            <person name="Hori C."/>
            <person name="Aerts A."/>
            <person name="Henrissat B."/>
            <person name="Wiebenga A."/>
            <person name="vanKuyk P.A."/>
            <person name="Barry K."/>
            <person name="Lindquist E."/>
            <person name="LaButti K."/>
            <person name="Lapidus A."/>
            <person name="Lucas S."/>
            <person name="Coutinho P."/>
            <person name="Gong Y."/>
            <person name="Samejima M."/>
            <person name="Mahadevan R."/>
            <person name="Abou-Zaid M."/>
            <person name="de Vries R.P."/>
            <person name="Igarashi K."/>
            <person name="Yadav J.S."/>
            <person name="Grigoriev I.V."/>
            <person name="Master E.R."/>
        </authorList>
    </citation>
    <scope>NUCLEOTIDE SEQUENCE [LARGE SCALE GENOMIC DNA]</scope>
    <source>
        <strain evidence="2 3">HHB-10118-sp</strain>
    </source>
</reference>
<dbReference type="InParanoid" id="K5WMT8"/>
<keyword evidence="1" id="KW-0472">Membrane</keyword>
<gene>
    <name evidence="2" type="ORF">PHACADRAFT_261889</name>
</gene>
<keyword evidence="1" id="KW-1133">Transmembrane helix</keyword>
<keyword evidence="3" id="KW-1185">Reference proteome</keyword>
<name>K5WMT8_PHACS</name>